<sequence>MKISIKVLLVSVLLLPILQSCKKEDVLLPQTNVSVMTTIEDHSPIYLFYEANGKDTLVEVNAKNSISTTNWIFNIDKRLSLGLIIPEIKVLQSKKKRSGHTNEEAINVFSYSDSITKSLAFLPFTDVQYKYDKDFSKFYIKEHTDLYIDYFNLTVNFNKQNQITVDGNEIEREEFVAYIKDFADFMSNGKTTIIHLNFDKHLSYNEYIQNKVLAWQLTSDKIQLSSYEFIYDKELLPECGCTL</sequence>
<dbReference type="EMBL" id="VEVQ02000002">
    <property type="protein sequence ID" value="NHN24796.1"/>
    <property type="molecule type" value="Genomic_DNA"/>
</dbReference>
<reference evidence="2" key="2">
    <citation type="submission" date="2020-02" db="EMBL/GenBank/DDBJ databases">
        <title>Flavobacterium profundi sp. nov., isolated from a deep-sea seamount.</title>
        <authorList>
            <person name="Zhang D.-C."/>
        </authorList>
    </citation>
    <scope>NUCLEOTIDE SEQUENCE</scope>
    <source>
        <strain evidence="2">EC11</strain>
    </source>
</reference>
<gene>
    <name evidence="2" type="ORF">FIA58_003820</name>
</gene>
<evidence type="ECO:0008006" key="4">
    <source>
        <dbReference type="Google" id="ProtNLM"/>
    </source>
</evidence>
<proteinExistence type="predicted"/>
<keyword evidence="3" id="KW-1185">Reference proteome</keyword>
<feature type="signal peptide" evidence="1">
    <location>
        <begin position="1"/>
        <end position="22"/>
    </location>
</feature>
<dbReference type="Proteomes" id="UP000817854">
    <property type="component" value="Unassembled WGS sequence"/>
</dbReference>
<keyword evidence="1" id="KW-0732">Signal</keyword>
<reference evidence="2" key="1">
    <citation type="submission" date="2019-05" db="EMBL/GenBank/DDBJ databases">
        <authorList>
            <person name="Lianzixin W."/>
        </authorList>
    </citation>
    <scope>NUCLEOTIDE SEQUENCE</scope>
    <source>
        <strain evidence="2">EC11</strain>
    </source>
</reference>
<dbReference type="PROSITE" id="PS51257">
    <property type="entry name" value="PROKAR_LIPOPROTEIN"/>
    <property type="match status" value="1"/>
</dbReference>
<evidence type="ECO:0000313" key="2">
    <source>
        <dbReference type="EMBL" id="NHN24796.1"/>
    </source>
</evidence>
<organism evidence="2 3">
    <name type="scientific">Flavobacterium jejuense</name>
    <dbReference type="NCBI Taxonomy" id="1544455"/>
    <lineage>
        <taxon>Bacteria</taxon>
        <taxon>Pseudomonadati</taxon>
        <taxon>Bacteroidota</taxon>
        <taxon>Flavobacteriia</taxon>
        <taxon>Flavobacteriales</taxon>
        <taxon>Flavobacteriaceae</taxon>
        <taxon>Flavobacterium</taxon>
    </lineage>
</organism>
<evidence type="ECO:0000313" key="3">
    <source>
        <dbReference type="Proteomes" id="UP000817854"/>
    </source>
</evidence>
<accession>A0ABX0INJ1</accession>
<comment type="caution">
    <text evidence="2">The sequence shown here is derived from an EMBL/GenBank/DDBJ whole genome shotgun (WGS) entry which is preliminary data.</text>
</comment>
<name>A0ABX0INJ1_9FLAO</name>
<dbReference type="RefSeq" id="WP_140960244.1">
    <property type="nucleotide sequence ID" value="NZ_VEVQ02000002.1"/>
</dbReference>
<evidence type="ECO:0000256" key="1">
    <source>
        <dbReference type="SAM" id="SignalP"/>
    </source>
</evidence>
<protein>
    <recommendedName>
        <fullName evidence="4">Lipoprotein</fullName>
    </recommendedName>
</protein>
<feature type="chain" id="PRO_5046914744" description="Lipoprotein" evidence="1">
    <location>
        <begin position="23"/>
        <end position="243"/>
    </location>
</feature>